<evidence type="ECO:0000313" key="1">
    <source>
        <dbReference type="EMBL" id="KAG0425834.1"/>
    </source>
</evidence>
<dbReference type="Proteomes" id="UP000805193">
    <property type="component" value="Unassembled WGS sequence"/>
</dbReference>
<protein>
    <submittedName>
        <fullName evidence="1">Uncharacterized protein</fullName>
    </submittedName>
</protein>
<comment type="caution">
    <text evidence="1">The sequence shown here is derived from an EMBL/GenBank/DDBJ whole genome shotgun (WGS) entry which is preliminary data.</text>
</comment>
<organism evidence="1 2">
    <name type="scientific">Ixodes persulcatus</name>
    <name type="common">Taiga tick</name>
    <dbReference type="NCBI Taxonomy" id="34615"/>
    <lineage>
        <taxon>Eukaryota</taxon>
        <taxon>Metazoa</taxon>
        <taxon>Ecdysozoa</taxon>
        <taxon>Arthropoda</taxon>
        <taxon>Chelicerata</taxon>
        <taxon>Arachnida</taxon>
        <taxon>Acari</taxon>
        <taxon>Parasitiformes</taxon>
        <taxon>Ixodida</taxon>
        <taxon>Ixodoidea</taxon>
        <taxon>Ixodidae</taxon>
        <taxon>Ixodinae</taxon>
        <taxon>Ixodes</taxon>
    </lineage>
</organism>
<sequence length="399" mass="43521">MCEEAKAIAVAQFAKSVEWCRHISEDGGVTWLSLIAIVVGVVDAADDRHQCSVMLERKLKCHYTISPFTEPPEYEPGEEPGSPIGSVKSESEYYEEVREPSSPTPAVKIEPPDVMNQDSIHLMDTELPVPEGMEQPSETAVTIKTEPQDPTESGAPELSMETGRRSNGEVEKTKRPASPSVPNASAKRRKLKPRASSVQIDTLIALMEERLALAKPCYEFSGGSIREERTLWWSQLVERLNALGPATKSRSEWKQFWSGRVRVVREKLAQGAGSAPLTQQDKRIVALLGADTAGQYGGPLLGSGAQSPAEDSSADSRGTAAAGASSWMFEVDRLEGLADGQDAEAVPRRSSRGSNRRAAHSGEESGRLLVEYQAQLVAQVARLTEAVLEDTRIRRQQVE</sequence>
<evidence type="ECO:0000313" key="2">
    <source>
        <dbReference type="Proteomes" id="UP000805193"/>
    </source>
</evidence>
<gene>
    <name evidence="1" type="ORF">HPB47_027031</name>
</gene>
<reference evidence="1 2" key="1">
    <citation type="journal article" date="2020" name="Cell">
        <title>Large-Scale Comparative Analyses of Tick Genomes Elucidate Their Genetic Diversity and Vector Capacities.</title>
        <authorList>
            <consortium name="Tick Genome and Microbiome Consortium (TIGMIC)"/>
            <person name="Jia N."/>
            <person name="Wang J."/>
            <person name="Shi W."/>
            <person name="Du L."/>
            <person name="Sun Y."/>
            <person name="Zhan W."/>
            <person name="Jiang J.F."/>
            <person name="Wang Q."/>
            <person name="Zhang B."/>
            <person name="Ji P."/>
            <person name="Bell-Sakyi L."/>
            <person name="Cui X.M."/>
            <person name="Yuan T.T."/>
            <person name="Jiang B.G."/>
            <person name="Yang W.F."/>
            <person name="Lam T.T."/>
            <person name="Chang Q.C."/>
            <person name="Ding S.J."/>
            <person name="Wang X.J."/>
            <person name="Zhu J.G."/>
            <person name="Ruan X.D."/>
            <person name="Zhao L."/>
            <person name="Wei J.T."/>
            <person name="Ye R.Z."/>
            <person name="Que T.C."/>
            <person name="Du C.H."/>
            <person name="Zhou Y.H."/>
            <person name="Cheng J.X."/>
            <person name="Dai P.F."/>
            <person name="Guo W.B."/>
            <person name="Han X.H."/>
            <person name="Huang E.J."/>
            <person name="Li L.F."/>
            <person name="Wei W."/>
            <person name="Gao Y.C."/>
            <person name="Liu J.Z."/>
            <person name="Shao H.Z."/>
            <person name="Wang X."/>
            <person name="Wang C.C."/>
            <person name="Yang T.C."/>
            <person name="Huo Q.B."/>
            <person name="Li W."/>
            <person name="Chen H.Y."/>
            <person name="Chen S.E."/>
            <person name="Zhou L.G."/>
            <person name="Ni X.B."/>
            <person name="Tian J.H."/>
            <person name="Sheng Y."/>
            <person name="Liu T."/>
            <person name="Pan Y.S."/>
            <person name="Xia L.Y."/>
            <person name="Li J."/>
            <person name="Zhao F."/>
            <person name="Cao W.C."/>
        </authorList>
    </citation>
    <scope>NUCLEOTIDE SEQUENCE [LARGE SCALE GENOMIC DNA]</scope>
    <source>
        <strain evidence="1">Iper-2018</strain>
    </source>
</reference>
<name>A0AC60PX44_IXOPE</name>
<proteinExistence type="predicted"/>
<feature type="non-terminal residue" evidence="1">
    <location>
        <position position="399"/>
    </location>
</feature>
<dbReference type="EMBL" id="JABSTQ010009795">
    <property type="protein sequence ID" value="KAG0425834.1"/>
    <property type="molecule type" value="Genomic_DNA"/>
</dbReference>
<accession>A0AC60PX44</accession>
<keyword evidence="2" id="KW-1185">Reference proteome</keyword>